<dbReference type="FunFam" id="3.60.10.10:FF:000007">
    <property type="entry name" value="Deoxyribonuclease"/>
    <property type="match status" value="1"/>
</dbReference>
<feature type="active site" evidence="8">
    <location>
        <position position="155"/>
    </location>
</feature>
<dbReference type="SUPFAM" id="SSF56219">
    <property type="entry name" value="DNase I-like"/>
    <property type="match status" value="1"/>
</dbReference>
<evidence type="ECO:0000256" key="6">
    <source>
        <dbReference type="ARBA" id="ARBA00023157"/>
    </source>
</evidence>
<evidence type="ECO:0000256" key="5">
    <source>
        <dbReference type="ARBA" id="ARBA00022801"/>
    </source>
</evidence>
<dbReference type="FunCoup" id="H3A665">
    <property type="interactions" value="762"/>
</dbReference>
<dbReference type="PANTHER" id="PTHR11371">
    <property type="entry name" value="DEOXYRIBONUCLEASE"/>
    <property type="match status" value="1"/>
</dbReference>
<protein>
    <recommendedName>
        <fullName evidence="7">Deoxyribonuclease</fullName>
    </recommendedName>
</protein>
<evidence type="ECO:0000259" key="11">
    <source>
        <dbReference type="Pfam" id="PF03372"/>
    </source>
</evidence>
<feature type="signal peptide" evidence="10">
    <location>
        <begin position="1"/>
        <end position="21"/>
    </location>
</feature>
<evidence type="ECO:0000256" key="3">
    <source>
        <dbReference type="ARBA" id="ARBA00022729"/>
    </source>
</evidence>
<dbReference type="Pfam" id="PF03372">
    <property type="entry name" value="Exo_endo_phos"/>
    <property type="match status" value="1"/>
</dbReference>
<feature type="disulfide bond" description="Essential for enzymatic activity" evidence="9">
    <location>
        <begin position="194"/>
        <end position="231"/>
    </location>
</feature>
<feature type="active site" evidence="8">
    <location>
        <position position="100"/>
    </location>
</feature>
<evidence type="ECO:0000256" key="9">
    <source>
        <dbReference type="PIRSR" id="PIRSR000988-2"/>
    </source>
</evidence>
<accession>H3A665</accession>
<sequence>MAFTALSFLSLLLFISTVGSAFKICAFNIKSFGEAKAANPAVMHILIKILSRCDISLIQEVRDAKQEAVATLLKELNRFDHSHSYACVESQRLGKSSYKEQYVFIYRGDIVKVTDWYQYEDNKDKDPDAFCRDPFIVRVQSPLTVIQDFVLVSQHTCPKDAVREIDRLYKVFLEVKYRWRTENIMFLGDLNAACSYVSAEDWKKIQLRKNPSFHWLIGDGEDTTVSEKTHCAYDRIVVHGDKLLDAVVPGSAKTFNFKKKFRLSEEEALEVSDHYPVEVDLKLIPRTHHLVLFYFKSTIFWSPLQTIFFPPS</sequence>
<dbReference type="AlphaFoldDB" id="H3A665"/>
<dbReference type="Ensembl" id="ENSLACT00000005182.1">
    <property type="protein sequence ID" value="ENSLACP00000005136.1"/>
    <property type="gene ID" value="ENSLACG00000004565.1"/>
</dbReference>
<dbReference type="GO" id="GO:0004530">
    <property type="term" value="F:deoxyribonuclease I activity"/>
    <property type="evidence" value="ECO:0007669"/>
    <property type="project" value="TreeGrafter"/>
</dbReference>
<evidence type="ECO:0000256" key="4">
    <source>
        <dbReference type="ARBA" id="ARBA00022759"/>
    </source>
</evidence>
<name>H3A665_LATCH</name>
<dbReference type="EMBL" id="AFYH01131776">
    <property type="status" value="NOT_ANNOTATED_CDS"/>
    <property type="molecule type" value="Genomic_DNA"/>
</dbReference>
<dbReference type="CDD" id="cd10282">
    <property type="entry name" value="DNase1"/>
    <property type="match status" value="1"/>
</dbReference>
<dbReference type="PRINTS" id="PR00130">
    <property type="entry name" value="DNASEI"/>
</dbReference>
<dbReference type="GO" id="GO:0060041">
    <property type="term" value="P:retina development in camera-type eye"/>
    <property type="evidence" value="ECO:0007669"/>
    <property type="project" value="Ensembl"/>
</dbReference>
<dbReference type="GO" id="GO:0003677">
    <property type="term" value="F:DNA binding"/>
    <property type="evidence" value="ECO:0007669"/>
    <property type="project" value="TreeGrafter"/>
</dbReference>
<reference evidence="12" key="2">
    <citation type="submission" date="2025-08" db="UniProtKB">
        <authorList>
            <consortium name="Ensembl"/>
        </authorList>
    </citation>
    <scope>IDENTIFICATION</scope>
</reference>
<dbReference type="GO" id="GO:0006308">
    <property type="term" value="P:DNA catabolic process"/>
    <property type="evidence" value="ECO:0007669"/>
    <property type="project" value="InterPro"/>
</dbReference>
<reference evidence="12" key="3">
    <citation type="submission" date="2025-09" db="UniProtKB">
        <authorList>
            <consortium name="Ensembl"/>
        </authorList>
    </citation>
    <scope>IDENTIFICATION</scope>
</reference>
<evidence type="ECO:0000256" key="10">
    <source>
        <dbReference type="SAM" id="SignalP"/>
    </source>
</evidence>
<keyword evidence="13" id="KW-1185">Reference proteome</keyword>
<reference evidence="13" key="1">
    <citation type="submission" date="2011-08" db="EMBL/GenBank/DDBJ databases">
        <title>The draft genome of Latimeria chalumnae.</title>
        <authorList>
            <person name="Di Palma F."/>
            <person name="Alfoldi J."/>
            <person name="Johnson J."/>
            <person name="Berlin A."/>
            <person name="Gnerre S."/>
            <person name="Jaffe D."/>
            <person name="MacCallum I."/>
            <person name="Young S."/>
            <person name="Walker B.J."/>
            <person name="Lander E."/>
            <person name="Lindblad-Toh K."/>
        </authorList>
    </citation>
    <scope>NUCLEOTIDE SEQUENCE [LARGE SCALE GENOMIC DNA]</scope>
    <source>
        <strain evidence="13">Wild caught</strain>
    </source>
</reference>
<dbReference type="InParanoid" id="H3A665"/>
<dbReference type="GeneTree" id="ENSGT00950000182846"/>
<dbReference type="OMA" id="KEHYQYP"/>
<keyword evidence="6 9" id="KW-1015">Disulfide bond</keyword>
<dbReference type="GO" id="GO:0005634">
    <property type="term" value="C:nucleus"/>
    <property type="evidence" value="ECO:0007669"/>
    <property type="project" value="TreeGrafter"/>
</dbReference>
<dbReference type="Gene3D" id="3.60.10.10">
    <property type="entry name" value="Endonuclease/exonuclease/phosphatase"/>
    <property type="match status" value="1"/>
</dbReference>
<comment type="similarity">
    <text evidence="1 7">Belongs to the DNase I family.</text>
</comment>
<evidence type="ECO:0000256" key="1">
    <source>
        <dbReference type="ARBA" id="ARBA00007359"/>
    </source>
</evidence>
<keyword evidence="4 7" id="KW-0255">Endonuclease</keyword>
<keyword evidence="2 7" id="KW-0540">Nuclease</keyword>
<evidence type="ECO:0000256" key="7">
    <source>
        <dbReference type="PIRNR" id="PIRNR000988"/>
    </source>
</evidence>
<dbReference type="InterPro" id="IPR036691">
    <property type="entry name" value="Endo/exonu/phosph_ase_sf"/>
</dbReference>
<dbReference type="EMBL" id="AFYH01131775">
    <property type="status" value="NOT_ANNOTATED_CDS"/>
    <property type="molecule type" value="Genomic_DNA"/>
</dbReference>
<proteinExistence type="inferred from homology"/>
<dbReference type="InterPro" id="IPR005135">
    <property type="entry name" value="Endo/exonuclease/phosphatase"/>
</dbReference>
<keyword evidence="5 7" id="KW-0378">Hydrolase</keyword>
<feature type="chain" id="PRO_5003579954" description="Deoxyribonuclease" evidence="10">
    <location>
        <begin position="22"/>
        <end position="312"/>
    </location>
</feature>
<feature type="domain" description="Endonuclease/exonuclease/phosphatase" evidence="11">
    <location>
        <begin position="26"/>
        <end position="274"/>
    </location>
</feature>
<dbReference type="PIRSF" id="PIRSF000988">
    <property type="entry name" value="DNase_I_euk"/>
    <property type="match status" value="1"/>
</dbReference>
<organism evidence="12 13">
    <name type="scientific">Latimeria chalumnae</name>
    <name type="common">Coelacanth</name>
    <dbReference type="NCBI Taxonomy" id="7897"/>
    <lineage>
        <taxon>Eukaryota</taxon>
        <taxon>Metazoa</taxon>
        <taxon>Chordata</taxon>
        <taxon>Craniata</taxon>
        <taxon>Vertebrata</taxon>
        <taxon>Euteleostomi</taxon>
        <taxon>Coelacanthiformes</taxon>
        <taxon>Coelacanthidae</taxon>
        <taxon>Latimeria</taxon>
    </lineage>
</organism>
<evidence type="ECO:0000313" key="13">
    <source>
        <dbReference type="Proteomes" id="UP000008672"/>
    </source>
</evidence>
<dbReference type="STRING" id="7897.ENSLACP00000005136"/>
<dbReference type="GO" id="GO:0070306">
    <property type="term" value="P:lens fiber cell differentiation"/>
    <property type="evidence" value="ECO:0007669"/>
    <property type="project" value="Ensembl"/>
</dbReference>
<dbReference type="SMART" id="SM00476">
    <property type="entry name" value="DNaseIc"/>
    <property type="match status" value="1"/>
</dbReference>
<dbReference type="eggNOG" id="ENOG502QPNY">
    <property type="taxonomic scope" value="Eukaryota"/>
</dbReference>
<gene>
    <name evidence="12" type="primary">LOC102349034</name>
</gene>
<keyword evidence="3 10" id="KW-0732">Signal</keyword>
<dbReference type="HOGENOM" id="CLU_043335_2_1_1"/>
<evidence type="ECO:0000313" key="12">
    <source>
        <dbReference type="Ensembl" id="ENSLACP00000005136.1"/>
    </source>
</evidence>
<dbReference type="PANTHER" id="PTHR11371:SF11">
    <property type="entry name" value="DEOXYRIBONUCLEASE"/>
    <property type="match status" value="1"/>
</dbReference>
<dbReference type="Proteomes" id="UP000008672">
    <property type="component" value="Unassembled WGS sequence"/>
</dbReference>
<evidence type="ECO:0000256" key="8">
    <source>
        <dbReference type="PIRSR" id="PIRSR000988-1"/>
    </source>
</evidence>
<evidence type="ECO:0000256" key="2">
    <source>
        <dbReference type="ARBA" id="ARBA00022722"/>
    </source>
</evidence>
<dbReference type="InterPro" id="IPR016202">
    <property type="entry name" value="DNase_I"/>
</dbReference>